<feature type="compositionally biased region" description="Acidic residues" evidence="1">
    <location>
        <begin position="70"/>
        <end position="81"/>
    </location>
</feature>
<dbReference type="Proteomes" id="UP000594638">
    <property type="component" value="Unassembled WGS sequence"/>
</dbReference>
<organism evidence="2 3">
    <name type="scientific">Olea europaea subsp. europaea</name>
    <dbReference type="NCBI Taxonomy" id="158383"/>
    <lineage>
        <taxon>Eukaryota</taxon>
        <taxon>Viridiplantae</taxon>
        <taxon>Streptophyta</taxon>
        <taxon>Embryophyta</taxon>
        <taxon>Tracheophyta</taxon>
        <taxon>Spermatophyta</taxon>
        <taxon>Magnoliopsida</taxon>
        <taxon>eudicotyledons</taxon>
        <taxon>Gunneridae</taxon>
        <taxon>Pentapetalae</taxon>
        <taxon>asterids</taxon>
        <taxon>lamiids</taxon>
        <taxon>Lamiales</taxon>
        <taxon>Oleaceae</taxon>
        <taxon>Oleeae</taxon>
        <taxon>Olea</taxon>
    </lineage>
</organism>
<protein>
    <submittedName>
        <fullName evidence="2">Uncharacterized protein</fullName>
    </submittedName>
</protein>
<dbReference type="AlphaFoldDB" id="A0A8S0RD71"/>
<dbReference type="Gramene" id="OE9A088585T1">
    <property type="protein sequence ID" value="OE9A088585C1"/>
    <property type="gene ID" value="OE9A088585"/>
</dbReference>
<accession>A0A8S0RD71</accession>
<evidence type="ECO:0000256" key="1">
    <source>
        <dbReference type="SAM" id="MobiDB-lite"/>
    </source>
</evidence>
<feature type="non-terminal residue" evidence="2">
    <location>
        <position position="81"/>
    </location>
</feature>
<gene>
    <name evidence="2" type="ORF">OLEA9_A088585</name>
</gene>
<evidence type="ECO:0000313" key="3">
    <source>
        <dbReference type="Proteomes" id="UP000594638"/>
    </source>
</evidence>
<reference evidence="2 3" key="1">
    <citation type="submission" date="2019-12" db="EMBL/GenBank/DDBJ databases">
        <authorList>
            <person name="Alioto T."/>
            <person name="Alioto T."/>
            <person name="Gomez Garrido J."/>
        </authorList>
    </citation>
    <scope>NUCLEOTIDE SEQUENCE [LARGE SCALE GENOMIC DNA]</scope>
</reference>
<dbReference type="EMBL" id="CACTIH010002703">
    <property type="protein sequence ID" value="CAA2976996.1"/>
    <property type="molecule type" value="Genomic_DNA"/>
</dbReference>
<proteinExistence type="predicted"/>
<sequence>MLYDNPLVPVLDHIARTVVVPRFNALDGDSGSGGHAAKEDFDEEASEGRSGTKQKFRDDEENEWLGSDRDGEDTEDTGESD</sequence>
<keyword evidence="3" id="KW-1185">Reference proteome</keyword>
<feature type="region of interest" description="Disordered" evidence="1">
    <location>
        <begin position="24"/>
        <end position="81"/>
    </location>
</feature>
<comment type="caution">
    <text evidence="2">The sequence shown here is derived from an EMBL/GenBank/DDBJ whole genome shotgun (WGS) entry which is preliminary data.</text>
</comment>
<evidence type="ECO:0000313" key="2">
    <source>
        <dbReference type="EMBL" id="CAA2976996.1"/>
    </source>
</evidence>
<name>A0A8S0RD71_OLEEU</name>